<sequence>MIALSSGSFKYSGWVKASDNDEHYNPEKRITYRSDVNNQNYYSVSLHAGYYITPAAKVYVEGTWNRITNKKGDTSLYSRNLNISDHTKNGAGIESYNFMTTAGLKYYF</sequence>
<dbReference type="GO" id="GO:0004190">
    <property type="term" value="F:aspartic-type endopeptidase activity"/>
    <property type="evidence" value="ECO:0007669"/>
    <property type="project" value="InterPro"/>
</dbReference>
<organism evidence="1">
    <name type="scientific">Escherichia coli</name>
    <dbReference type="NCBI Taxonomy" id="562"/>
    <lineage>
        <taxon>Bacteria</taxon>
        <taxon>Pseudomonadati</taxon>
        <taxon>Pseudomonadota</taxon>
        <taxon>Gammaproteobacteria</taxon>
        <taxon>Enterobacterales</taxon>
        <taxon>Enterobacteriaceae</taxon>
        <taxon>Escherichia</taxon>
    </lineage>
</organism>
<geneLocation type="plasmid" evidence="1">
    <name>pP63</name>
</geneLocation>
<accession>A0A811ASG7</accession>
<proteinExistence type="predicted"/>
<keyword evidence="1" id="KW-0614">Plasmid</keyword>
<dbReference type="SUPFAM" id="SSF69917">
    <property type="entry name" value="OMPT-like"/>
    <property type="match status" value="1"/>
</dbReference>
<reference evidence="1" key="1">
    <citation type="submission" date="2021-03" db="EMBL/GenBank/DDBJ databases">
        <title>Whole genome sequence of tetracycline resistant Escherichia coli.</title>
        <authorList>
            <person name="Usui M."/>
            <person name="Fukuda A."/>
        </authorList>
    </citation>
    <scope>NUCLEOTIDE SEQUENCE</scope>
    <source>
        <strain evidence="1">P63</strain>
        <plasmid evidence="1">pP63</plasmid>
    </source>
</reference>
<evidence type="ECO:0008006" key="2">
    <source>
        <dbReference type="Google" id="ProtNLM"/>
    </source>
</evidence>
<name>A0A811ASG7_ECOLX</name>
<dbReference type="PRINTS" id="PR00482">
    <property type="entry name" value="OMPTIN"/>
</dbReference>
<dbReference type="Gene3D" id="2.40.128.90">
    <property type="entry name" value="OMPT-like"/>
    <property type="match status" value="1"/>
</dbReference>
<protein>
    <recommendedName>
        <fullName evidence="2">Omptin</fullName>
    </recommendedName>
</protein>
<dbReference type="InterPro" id="IPR053724">
    <property type="entry name" value="OMP_A26_sf"/>
</dbReference>
<dbReference type="InterPro" id="IPR000036">
    <property type="entry name" value="Peptidase_A26_omptin"/>
</dbReference>
<dbReference type="AlphaFoldDB" id="A0A811ASG7"/>
<dbReference type="InterPro" id="IPR020080">
    <property type="entry name" value="OM_adhesin/peptidase_omptin"/>
</dbReference>
<dbReference type="GO" id="GO:0009279">
    <property type="term" value="C:cell outer membrane"/>
    <property type="evidence" value="ECO:0007669"/>
    <property type="project" value="InterPro"/>
</dbReference>
<dbReference type="GO" id="GO:0006508">
    <property type="term" value="P:proteolysis"/>
    <property type="evidence" value="ECO:0007669"/>
    <property type="project" value="InterPro"/>
</dbReference>
<dbReference type="EMBL" id="LC620535">
    <property type="protein sequence ID" value="BCT73986.1"/>
    <property type="molecule type" value="Genomic_DNA"/>
</dbReference>
<dbReference type="Pfam" id="PF01278">
    <property type="entry name" value="Omptin"/>
    <property type="match status" value="1"/>
</dbReference>
<evidence type="ECO:0000313" key="1">
    <source>
        <dbReference type="EMBL" id="BCT73986.1"/>
    </source>
</evidence>